<organism evidence="3 4">
    <name type="scientific">Boletus reticuloceps</name>
    <dbReference type="NCBI Taxonomy" id="495285"/>
    <lineage>
        <taxon>Eukaryota</taxon>
        <taxon>Fungi</taxon>
        <taxon>Dikarya</taxon>
        <taxon>Basidiomycota</taxon>
        <taxon>Agaricomycotina</taxon>
        <taxon>Agaricomycetes</taxon>
        <taxon>Agaricomycetidae</taxon>
        <taxon>Boletales</taxon>
        <taxon>Boletineae</taxon>
        <taxon>Boletaceae</taxon>
        <taxon>Boletoideae</taxon>
        <taxon>Boletus</taxon>
    </lineage>
</organism>
<feature type="signal peptide" evidence="1">
    <location>
        <begin position="1"/>
        <end position="17"/>
    </location>
</feature>
<evidence type="ECO:0000256" key="1">
    <source>
        <dbReference type="SAM" id="SignalP"/>
    </source>
</evidence>
<feature type="domain" description="Beta-glucuronidase C-terminal" evidence="2">
    <location>
        <begin position="420"/>
        <end position="518"/>
    </location>
</feature>
<evidence type="ECO:0000259" key="2">
    <source>
        <dbReference type="Pfam" id="PF16862"/>
    </source>
</evidence>
<proteinExistence type="predicted"/>
<dbReference type="InterPro" id="IPR052974">
    <property type="entry name" value="GH79_Enzymes"/>
</dbReference>
<evidence type="ECO:0000313" key="3">
    <source>
        <dbReference type="EMBL" id="KAG6369404.1"/>
    </source>
</evidence>
<dbReference type="PANTHER" id="PTHR36183">
    <property type="entry name" value="BETA-GLUCURONIDASE"/>
    <property type="match status" value="1"/>
</dbReference>
<dbReference type="OrthoDB" id="2796951at2759"/>
<dbReference type="AlphaFoldDB" id="A0A8I2YCS3"/>
<name>A0A8I2YCS3_9AGAM</name>
<dbReference type="InterPro" id="IPR017853">
    <property type="entry name" value="GH"/>
</dbReference>
<dbReference type="PANTHER" id="PTHR36183:SF2">
    <property type="entry name" value="BETA-GLUCURONIDASE C-TERMINAL DOMAIN-CONTAINING PROTEIN"/>
    <property type="match status" value="1"/>
</dbReference>
<sequence length="522" mass="56687">MLYQVVLLASIIPFAASAVDITIPLSAPSGAPLVAPDLVSLSIEQDRWVDWAGTTEQNQFFYNALNNLAQITNSPPFIRIGADSEDHTDFSYDVEYEEDIFPASSSVSPYPEASNITVGQGFYDVISHLPFGTRVHWGVNLRQYNLTAAYLETKALIQAFESQAVKTKGITLNFIEIGNEADLYYNNGGRDSSWSVFEYVPQWVQIATNVSETAGLSKTSFTKLIGAAFAGSSNNNISGFSPQAIFAEGILGTMPGALITTISQHRYSGSFCAGSGAILQDLMTKSYIRGNISVFEPDIKATFAHGLKYILGETNSKSTIMPSFRVSNTAGAALWALDYSLFATQVGISRLHFHEGVGYKYNFIQPVTLNYSIVDGSPITPLPPHIQPPYYAAIISAEAIGSTGHARMVEIPIDATDVSGYAIFEHGHLVRAVFINHVAYLPGAGVRSSTHININFDGFGPQQMEVRRLDITYANATSGVTWAGQTYETTDARVSGTLQIQTLNVCDGLDIQETEVVLLSFL</sequence>
<dbReference type="Gene3D" id="3.20.20.80">
    <property type="entry name" value="Glycosidases"/>
    <property type="match status" value="1"/>
</dbReference>
<dbReference type="GO" id="GO:0016787">
    <property type="term" value="F:hydrolase activity"/>
    <property type="evidence" value="ECO:0007669"/>
    <property type="project" value="UniProtKB-KW"/>
</dbReference>
<evidence type="ECO:0000313" key="4">
    <source>
        <dbReference type="Proteomes" id="UP000683000"/>
    </source>
</evidence>
<keyword evidence="3" id="KW-0378">Hydrolase</keyword>
<dbReference type="EMBL" id="JAGFBS010000084">
    <property type="protein sequence ID" value="KAG6369404.1"/>
    <property type="molecule type" value="Genomic_DNA"/>
</dbReference>
<gene>
    <name evidence="3" type="ORF">JVT61DRAFT_14936</name>
</gene>
<dbReference type="Proteomes" id="UP000683000">
    <property type="component" value="Unassembled WGS sequence"/>
</dbReference>
<protein>
    <submittedName>
        <fullName evidence="3">Glycoside hydrolase family 79 protein</fullName>
    </submittedName>
</protein>
<feature type="chain" id="PRO_5034009512" evidence="1">
    <location>
        <begin position="18"/>
        <end position="522"/>
    </location>
</feature>
<accession>A0A8I2YCS3</accession>
<keyword evidence="1" id="KW-0732">Signal</keyword>
<comment type="caution">
    <text evidence="3">The sequence shown here is derived from an EMBL/GenBank/DDBJ whole genome shotgun (WGS) entry which is preliminary data.</text>
</comment>
<dbReference type="InterPro" id="IPR031728">
    <property type="entry name" value="GlcAase_C"/>
</dbReference>
<dbReference type="SUPFAM" id="SSF51445">
    <property type="entry name" value="(Trans)glycosidases"/>
    <property type="match status" value="1"/>
</dbReference>
<keyword evidence="4" id="KW-1185">Reference proteome</keyword>
<dbReference type="Pfam" id="PF16862">
    <property type="entry name" value="Glyco_hydro_79C"/>
    <property type="match status" value="1"/>
</dbReference>
<reference evidence="3" key="1">
    <citation type="submission" date="2021-03" db="EMBL/GenBank/DDBJ databases">
        <title>Evolutionary innovations through gain and loss of genes in the ectomycorrhizal Boletales.</title>
        <authorList>
            <person name="Wu G."/>
            <person name="Miyauchi S."/>
            <person name="Morin E."/>
            <person name="Yang Z.-L."/>
            <person name="Xu J."/>
            <person name="Martin F.M."/>
        </authorList>
    </citation>
    <scope>NUCLEOTIDE SEQUENCE</scope>
    <source>
        <strain evidence="3">BR01</strain>
    </source>
</reference>